<reference evidence="3" key="2">
    <citation type="submission" date="2015-08" db="UniProtKB">
        <authorList>
            <consortium name="WormBaseParasite"/>
        </authorList>
    </citation>
    <scope>IDENTIFICATION</scope>
</reference>
<keyword evidence="1" id="KW-0732">Signal</keyword>
<name>A0A0K0FKV9_STRVS</name>
<dbReference type="Proteomes" id="UP000035680">
    <property type="component" value="Unassembled WGS sequence"/>
</dbReference>
<protein>
    <submittedName>
        <fullName evidence="3">Defensin-like protein</fullName>
    </submittedName>
</protein>
<evidence type="ECO:0000313" key="2">
    <source>
        <dbReference type="Proteomes" id="UP000035680"/>
    </source>
</evidence>
<accession>A0A0K0FKV9</accession>
<evidence type="ECO:0000256" key="1">
    <source>
        <dbReference type="SAM" id="SignalP"/>
    </source>
</evidence>
<keyword evidence="2" id="KW-1185">Reference proteome</keyword>
<organism evidence="2 3">
    <name type="scientific">Strongyloides venezuelensis</name>
    <name type="common">Threadworm</name>
    <dbReference type="NCBI Taxonomy" id="75913"/>
    <lineage>
        <taxon>Eukaryota</taxon>
        <taxon>Metazoa</taxon>
        <taxon>Ecdysozoa</taxon>
        <taxon>Nematoda</taxon>
        <taxon>Chromadorea</taxon>
        <taxon>Rhabditida</taxon>
        <taxon>Tylenchina</taxon>
        <taxon>Panagrolaimomorpha</taxon>
        <taxon>Strongyloidoidea</taxon>
        <taxon>Strongyloididae</taxon>
        <taxon>Strongyloides</taxon>
    </lineage>
</organism>
<dbReference type="AlphaFoldDB" id="A0A0K0FKV9"/>
<proteinExistence type="predicted"/>
<feature type="signal peptide" evidence="1">
    <location>
        <begin position="1"/>
        <end position="18"/>
    </location>
</feature>
<evidence type="ECO:0000313" key="3">
    <source>
        <dbReference type="WBParaSite" id="SVE_0967300.1"/>
    </source>
</evidence>
<dbReference type="WBParaSite" id="SVE_0967300.1">
    <property type="protein sequence ID" value="SVE_0967300.1"/>
    <property type="gene ID" value="SVE_0967300"/>
</dbReference>
<reference evidence="2" key="1">
    <citation type="submission" date="2014-07" db="EMBL/GenBank/DDBJ databases">
        <authorList>
            <person name="Martin A.A"/>
            <person name="De Silva N."/>
        </authorList>
    </citation>
    <scope>NUCLEOTIDE SEQUENCE</scope>
</reference>
<feature type="chain" id="PRO_5005329810" evidence="1">
    <location>
        <begin position="19"/>
        <end position="388"/>
    </location>
</feature>
<sequence>MNLYGVLFFLLFINTIFCCENWFRKKHNLRRQHILKKNLHSNKGKNTPFNFLKTPKDRNIRRKEKSKNYGKLSYINNSERSLKNNKNNSSKKQLKGLNPIKKKNKKVKVNNFEVWNNKITKTLKKNTETFIKNVVKLPNVIHKTFKNNKSKRKNGRKTTQKNKTKHFKSVNVEPGEIDSKTEISDKLENIPNSTCIENNDCSHDEECGSNGNCYNGKCRCSCIDFSSCISNDDCPGINSVCHSKCIGRNGTTTHCGIGFGKRFKFGREESQCSRGSQCLSGICVGGGRKRILGGNQFYEAISCSITSKDISCKGIGIERCSTESNLIFRHTDQSLVGTNGNISITNIYHMKLNVDFPTCYSTNGDFAKCGENIEDSCIEGAFCGYCKC</sequence>